<dbReference type="Pfam" id="PF16363">
    <property type="entry name" value="GDP_Man_Dehyd"/>
    <property type="match status" value="1"/>
</dbReference>
<accession>A0AAU9EFC1</accession>
<evidence type="ECO:0000313" key="2">
    <source>
        <dbReference type="EMBL" id="BEP30199.1"/>
    </source>
</evidence>
<dbReference type="RefSeq" id="WP_338535798.1">
    <property type="nucleotide sequence ID" value="NZ_AP028654.1"/>
</dbReference>
<dbReference type="AlphaFoldDB" id="A0AAU9EFC1"/>
<sequence length="318" mass="35668">MNILITGGAGFIGRNLVKKLVKTENSITVIDDFSNGSIENIKEFMSLSNFSFFEMGIEDKKYINTIFDLKKFDICFHLAARINVQDSIDDPYDTFNSDVVGTMNVLEGCRKNNTKFVFMSTCMVYEKATNESGISENHRTKPASPYAGSKIASENLALSYYYTYNLPVAIIRPFNTYGPYQKSNGEGGVVSIFIDRVKKMQDIDIYGDGLQTRDLLYVDDCVDFIISAGFSDKSNGEIINAGLGEDISINDLADMISGGKVNINHIKHIHPQSEIMKLKCDSKKAKELLNWKPKFALHEGINSMKEWINLLENGGKYE</sequence>
<organism evidence="2 3">
    <name type="scientific">Helicovermis profundi</name>
    <dbReference type="NCBI Taxonomy" id="3065157"/>
    <lineage>
        <taxon>Bacteria</taxon>
        <taxon>Bacillati</taxon>
        <taxon>Bacillota</taxon>
        <taxon>Clostridia</taxon>
        <taxon>Helicovermis</taxon>
    </lineage>
</organism>
<dbReference type="PANTHER" id="PTHR43000">
    <property type="entry name" value="DTDP-D-GLUCOSE 4,6-DEHYDRATASE-RELATED"/>
    <property type="match status" value="1"/>
</dbReference>
<reference evidence="2 3" key="1">
    <citation type="submission" date="2023-08" db="EMBL/GenBank/DDBJ databases">
        <title>Helicovermis profunda gen. nov., sp. nov., a novel mesophilic, fermentative bacterium within the Bacillota from a deep-sea hydrothermal vent chimney.</title>
        <authorList>
            <person name="Miyazaki U."/>
            <person name="Mizutani D."/>
            <person name="Hashimoto Y."/>
            <person name="Tame A."/>
            <person name="Sawayama S."/>
            <person name="Miyazaki J."/>
            <person name="Takai K."/>
            <person name="Nakagawa S."/>
        </authorList>
    </citation>
    <scope>NUCLEOTIDE SEQUENCE [LARGE SCALE GENOMIC DNA]</scope>
    <source>
        <strain evidence="2 3">S502</strain>
    </source>
</reference>
<dbReference type="InterPro" id="IPR036291">
    <property type="entry name" value="NAD(P)-bd_dom_sf"/>
</dbReference>
<keyword evidence="3" id="KW-1185">Reference proteome</keyword>
<dbReference type="Proteomes" id="UP001321786">
    <property type="component" value="Chromosome"/>
</dbReference>
<dbReference type="Gene3D" id="3.40.50.720">
    <property type="entry name" value="NAD(P)-binding Rossmann-like Domain"/>
    <property type="match status" value="1"/>
</dbReference>
<dbReference type="Gene3D" id="3.90.25.10">
    <property type="entry name" value="UDP-galactose 4-epimerase, domain 1"/>
    <property type="match status" value="1"/>
</dbReference>
<dbReference type="SUPFAM" id="SSF51735">
    <property type="entry name" value="NAD(P)-binding Rossmann-fold domains"/>
    <property type="match status" value="1"/>
</dbReference>
<evidence type="ECO:0000313" key="3">
    <source>
        <dbReference type="Proteomes" id="UP001321786"/>
    </source>
</evidence>
<name>A0AAU9EFC1_9FIRM</name>
<dbReference type="InterPro" id="IPR016040">
    <property type="entry name" value="NAD(P)-bd_dom"/>
</dbReference>
<evidence type="ECO:0000259" key="1">
    <source>
        <dbReference type="Pfam" id="PF16363"/>
    </source>
</evidence>
<protein>
    <submittedName>
        <fullName evidence="2">SDR family NAD(P)-dependent oxidoreductase</fullName>
    </submittedName>
</protein>
<proteinExistence type="predicted"/>
<feature type="domain" description="NAD(P)-binding" evidence="1">
    <location>
        <begin position="4"/>
        <end position="304"/>
    </location>
</feature>
<gene>
    <name evidence="2" type="ORF">HLPR_25300</name>
</gene>
<dbReference type="EMBL" id="AP028654">
    <property type="protein sequence ID" value="BEP30199.1"/>
    <property type="molecule type" value="Genomic_DNA"/>
</dbReference>
<dbReference type="KEGG" id="hprf:HLPR_25300"/>